<keyword evidence="5" id="KW-0472">Membrane</keyword>
<feature type="domain" description="ABC transporter substrate-binding protein PnrA-like" evidence="7">
    <location>
        <begin position="1"/>
        <end position="303"/>
    </location>
</feature>
<dbReference type="InterPro" id="IPR028082">
    <property type="entry name" value="Peripla_BP_I"/>
</dbReference>
<name>A0A372L7E9_9BACI</name>
<accession>A0A372L7E9</accession>
<dbReference type="CDD" id="cd06354">
    <property type="entry name" value="PBP1_PrnA-like"/>
    <property type="match status" value="1"/>
</dbReference>
<evidence type="ECO:0000256" key="4">
    <source>
        <dbReference type="ARBA" id="ARBA00022729"/>
    </source>
</evidence>
<keyword evidence="9" id="KW-1185">Reference proteome</keyword>
<evidence type="ECO:0000259" key="7">
    <source>
        <dbReference type="Pfam" id="PF02608"/>
    </source>
</evidence>
<reference evidence="8 9" key="1">
    <citation type="submission" date="2018-08" db="EMBL/GenBank/DDBJ databases">
        <title>Bacillus chawlae sp. nov., Bacillus glennii sp. nov., and Bacillus saganii sp. nov. Isolated from the Vehicle Assembly Building at Kennedy Space Center where the Viking Spacecraft were Assembled.</title>
        <authorList>
            <person name="Seuylemezian A."/>
            <person name="Vaishampayan P."/>
        </authorList>
    </citation>
    <scope>NUCLEOTIDE SEQUENCE [LARGE SCALE GENOMIC DNA]</scope>
    <source>
        <strain evidence="8 9">V44-8</strain>
    </source>
</reference>
<dbReference type="Gene3D" id="3.40.50.2300">
    <property type="match status" value="2"/>
</dbReference>
<dbReference type="OrthoDB" id="9784230at2"/>
<dbReference type="Pfam" id="PF02608">
    <property type="entry name" value="Bmp"/>
    <property type="match status" value="1"/>
</dbReference>
<evidence type="ECO:0000313" key="9">
    <source>
        <dbReference type="Proteomes" id="UP000262939"/>
    </source>
</evidence>
<dbReference type="PANTHER" id="PTHR34296:SF2">
    <property type="entry name" value="ABC TRANSPORTER GUANOSINE-BINDING PROTEIN NUPN"/>
    <property type="match status" value="1"/>
</dbReference>
<comment type="caution">
    <text evidence="8">The sequence shown here is derived from an EMBL/GenBank/DDBJ whole genome shotgun (WGS) entry which is preliminary data.</text>
</comment>
<proteinExistence type="inferred from homology"/>
<comment type="similarity">
    <text evidence="2">Belongs to the BMP lipoprotein family.</text>
</comment>
<protein>
    <submittedName>
        <fullName evidence="8">BMP family ABC transporter substrate-binding protein</fullName>
    </submittedName>
</protein>
<dbReference type="Proteomes" id="UP000262939">
    <property type="component" value="Unassembled WGS sequence"/>
</dbReference>
<dbReference type="PANTHER" id="PTHR34296">
    <property type="entry name" value="TRANSCRIPTIONAL ACTIVATOR PROTEIN MED"/>
    <property type="match status" value="1"/>
</dbReference>
<dbReference type="GO" id="GO:0005886">
    <property type="term" value="C:plasma membrane"/>
    <property type="evidence" value="ECO:0007669"/>
    <property type="project" value="UniProtKB-SubCell"/>
</dbReference>
<dbReference type="EMBL" id="QVTD01000017">
    <property type="protein sequence ID" value="RFU61163.1"/>
    <property type="molecule type" value="Genomic_DNA"/>
</dbReference>
<dbReference type="InterPro" id="IPR050957">
    <property type="entry name" value="BMP_lipoprotein"/>
</dbReference>
<dbReference type="InterPro" id="IPR003760">
    <property type="entry name" value="PnrA-like"/>
</dbReference>
<dbReference type="AlphaFoldDB" id="A0A372L7E9"/>
<evidence type="ECO:0000256" key="1">
    <source>
        <dbReference type="ARBA" id="ARBA00004193"/>
    </source>
</evidence>
<organism evidence="8 9">
    <name type="scientific">Peribacillus glennii</name>
    <dbReference type="NCBI Taxonomy" id="2303991"/>
    <lineage>
        <taxon>Bacteria</taxon>
        <taxon>Bacillati</taxon>
        <taxon>Bacillota</taxon>
        <taxon>Bacilli</taxon>
        <taxon>Bacillales</taxon>
        <taxon>Bacillaceae</taxon>
        <taxon>Peribacillus</taxon>
    </lineage>
</organism>
<evidence type="ECO:0000256" key="6">
    <source>
        <dbReference type="ARBA" id="ARBA00023288"/>
    </source>
</evidence>
<sequence length="303" mass="32389">MVTDVGGVDDKSFNQSTWEGLSKFGKDTGVHFAYKQSKTDADYAKNLEALTKDRYGLIFGVGYLLHEPISSIAIKNKKGKYAIVDSYVNQPNVASVVFKEHEASFLAGVVAGLKTETNNVGFIGGIQSSMIKAYEAGFVAGVKAVNPSAEVAIQYAGSFGAPDKGQAIASAMYSAGSDIIYHASGGTGNGVFAAAKQLKMKDPSQNIWVIGVDRDQHYEGMVKVDGKEYNVTLTSALKKVDVAVYDIASRTKKGQFPGGKAISYGIAENGVDVATANLDYNTIKKVEEYKKKVKSGEIKVPHN</sequence>
<evidence type="ECO:0000256" key="3">
    <source>
        <dbReference type="ARBA" id="ARBA00022475"/>
    </source>
</evidence>
<keyword evidence="3" id="KW-1003">Cell membrane</keyword>
<evidence type="ECO:0000256" key="2">
    <source>
        <dbReference type="ARBA" id="ARBA00008610"/>
    </source>
</evidence>
<dbReference type="SUPFAM" id="SSF53822">
    <property type="entry name" value="Periplasmic binding protein-like I"/>
    <property type="match status" value="1"/>
</dbReference>
<evidence type="ECO:0000256" key="5">
    <source>
        <dbReference type="ARBA" id="ARBA00023136"/>
    </source>
</evidence>
<gene>
    <name evidence="8" type="ORF">D0466_19265</name>
</gene>
<keyword evidence="4" id="KW-0732">Signal</keyword>
<comment type="subcellular location">
    <subcellularLocation>
        <location evidence="1">Cell membrane</location>
        <topology evidence="1">Lipid-anchor</topology>
    </subcellularLocation>
</comment>
<keyword evidence="6" id="KW-0449">Lipoprotein</keyword>
<evidence type="ECO:0000313" key="8">
    <source>
        <dbReference type="EMBL" id="RFU61163.1"/>
    </source>
</evidence>